<accession>A0AAU0ULV4</accession>
<dbReference type="RefSeq" id="WP_366923732.1">
    <property type="nucleotide sequence ID" value="NZ_CP121694.1"/>
</dbReference>
<feature type="domain" description="HD-GYP" evidence="1">
    <location>
        <begin position="5"/>
        <end position="193"/>
    </location>
</feature>
<reference evidence="2 3" key="1">
    <citation type="submission" date="2023-04" db="EMBL/GenBank/DDBJ databases">
        <authorList>
            <person name="Hsu D."/>
        </authorList>
    </citation>
    <scope>NUCLEOTIDE SEQUENCE [LARGE SCALE GENOMIC DNA]</scope>
    <source>
        <strain evidence="2 3">MK1</strain>
    </source>
</reference>
<dbReference type="InterPro" id="IPR003607">
    <property type="entry name" value="HD/PDEase_dom"/>
</dbReference>
<organism evidence="2 3">
    <name type="scientific">Metallumcola ferriviriculae</name>
    <dbReference type="NCBI Taxonomy" id="3039180"/>
    <lineage>
        <taxon>Bacteria</taxon>
        <taxon>Bacillati</taxon>
        <taxon>Bacillota</taxon>
        <taxon>Clostridia</taxon>
        <taxon>Neomoorellales</taxon>
        <taxon>Desulfitibacteraceae</taxon>
        <taxon>Metallumcola</taxon>
    </lineage>
</organism>
<feature type="domain" description="HD-GYP" evidence="1">
    <location>
        <begin position="211"/>
        <end position="407"/>
    </location>
</feature>
<dbReference type="Proteomes" id="UP001329915">
    <property type="component" value="Chromosome"/>
</dbReference>
<dbReference type="Pfam" id="PF13487">
    <property type="entry name" value="HD_5"/>
    <property type="match status" value="1"/>
</dbReference>
<name>A0AAU0ULV4_9FIRM</name>
<gene>
    <name evidence="2" type="ORF">MFMK1_000644</name>
</gene>
<evidence type="ECO:0000313" key="2">
    <source>
        <dbReference type="EMBL" id="WRO20854.1"/>
    </source>
</evidence>
<dbReference type="AlphaFoldDB" id="A0AAU0ULV4"/>
<dbReference type="EMBL" id="CP121694">
    <property type="protein sequence ID" value="WRO20854.1"/>
    <property type="molecule type" value="Genomic_DNA"/>
</dbReference>
<dbReference type="InterPro" id="IPR037522">
    <property type="entry name" value="HD_GYP_dom"/>
</dbReference>
<protein>
    <submittedName>
        <fullName evidence="2">HD domain-containing protein</fullName>
    </submittedName>
</protein>
<dbReference type="SUPFAM" id="SSF109604">
    <property type="entry name" value="HD-domain/PDEase-like"/>
    <property type="match status" value="2"/>
</dbReference>
<dbReference type="PANTHER" id="PTHR43155">
    <property type="entry name" value="CYCLIC DI-GMP PHOSPHODIESTERASE PA4108-RELATED"/>
    <property type="match status" value="1"/>
</dbReference>
<keyword evidence="3" id="KW-1185">Reference proteome</keyword>
<dbReference type="PANTHER" id="PTHR43155:SF1">
    <property type="entry name" value="3'3'-CGAMP-SPECIFIC PHOSPHODIESTERASE 1"/>
    <property type="match status" value="1"/>
</dbReference>
<sequence>MEQEMKISLFDMVMALSDAMDLVSREVVDHHKKVSYISYCIATEIGLPESEKENIMLAGALHDMGAFSLEERIGALNFELDHPHDHAEAGYQILKKFAPFGEISNLIRFHHVPWNLGEGTNFSGETVPMGSHIIHLSDRISVLLNGKKEALGQVDTIRNKIENHRGTLFVPEIVDAFHSLADKSFFWFDISSSMLSGLIERKVRCSPVQLNLQQLAHLASVFGQMIDFRSSFTANHSTGVAASASELAKLFQFSDKDCFTMRIAGYLHDLGKLAVAPEILQKPGKLNAHERNIIKSHTYFTHRILERIHGLETINKWASLHHERLDGKGYPFGKKASELSLGSRVMAVADVFTAIKEDRPYRKGMDKAESLQLLKKLADNQALDPEVVHKLTKNYSIVNSVRELDQSMSVKEYQEFLQATS</sequence>
<dbReference type="InterPro" id="IPR006674">
    <property type="entry name" value="HD_domain"/>
</dbReference>
<evidence type="ECO:0000313" key="3">
    <source>
        <dbReference type="Proteomes" id="UP001329915"/>
    </source>
</evidence>
<evidence type="ECO:0000259" key="1">
    <source>
        <dbReference type="PROSITE" id="PS51832"/>
    </source>
</evidence>
<dbReference type="Gene3D" id="1.10.3210.10">
    <property type="entry name" value="Hypothetical protein af1432"/>
    <property type="match status" value="2"/>
</dbReference>
<dbReference type="CDD" id="cd00077">
    <property type="entry name" value="HDc"/>
    <property type="match status" value="2"/>
</dbReference>
<proteinExistence type="predicted"/>
<dbReference type="SMART" id="SM00471">
    <property type="entry name" value="HDc"/>
    <property type="match status" value="2"/>
</dbReference>
<dbReference type="Pfam" id="PF01966">
    <property type="entry name" value="HD"/>
    <property type="match status" value="1"/>
</dbReference>
<dbReference type="PROSITE" id="PS51832">
    <property type="entry name" value="HD_GYP"/>
    <property type="match status" value="2"/>
</dbReference>
<dbReference type="KEGG" id="dbc:MFMK1_000644"/>